<dbReference type="Gene3D" id="1.10.30.50">
    <property type="match status" value="1"/>
</dbReference>
<dbReference type="GO" id="GO:0004519">
    <property type="term" value="F:endonuclease activity"/>
    <property type="evidence" value="ECO:0007669"/>
    <property type="project" value="UniProtKB-KW"/>
</dbReference>
<organism evidence="3 4">
    <name type="scientific">Vibrio aestuarianus</name>
    <dbReference type="NCBI Taxonomy" id="28171"/>
    <lineage>
        <taxon>Bacteria</taxon>
        <taxon>Pseudomonadati</taxon>
        <taxon>Pseudomonadota</taxon>
        <taxon>Gammaproteobacteria</taxon>
        <taxon>Vibrionales</taxon>
        <taxon>Vibrionaceae</taxon>
        <taxon>Vibrio</taxon>
    </lineage>
</organism>
<keyword evidence="3" id="KW-0540">Nuclease</keyword>
<feature type="domain" description="HNH nuclease" evidence="2">
    <location>
        <begin position="20"/>
        <end position="75"/>
    </location>
</feature>
<dbReference type="CDD" id="cd00085">
    <property type="entry name" value="HNHc"/>
    <property type="match status" value="1"/>
</dbReference>
<dbReference type="AlphaFoldDB" id="A0AAX3U1V0"/>
<dbReference type="Proteomes" id="UP001239257">
    <property type="component" value="Chromosome 1"/>
</dbReference>
<name>A0AAX3U1V0_9VIBR</name>
<gene>
    <name evidence="3" type="ORF">PYE51_07695</name>
</gene>
<evidence type="ECO:0000313" key="3">
    <source>
        <dbReference type="EMBL" id="WGK80555.1"/>
    </source>
</evidence>
<feature type="region of interest" description="Disordered" evidence="1">
    <location>
        <begin position="1"/>
        <end position="83"/>
    </location>
</feature>
<reference evidence="3" key="1">
    <citation type="submission" date="2022-02" db="EMBL/GenBank/DDBJ databases">
        <title>Emergence and expansion in Europe of a Vibrio aestuarianus clonal complex pathogenic for oysters.</title>
        <authorList>
            <person name="Mesnil A."/>
            <person name="Travers M.-A."/>
        </authorList>
    </citation>
    <scope>NUCLEOTIDE SEQUENCE</scope>
    <source>
        <strain evidence="3">U29</strain>
    </source>
</reference>
<dbReference type="EMBL" id="CP118709">
    <property type="protein sequence ID" value="WGK80555.1"/>
    <property type="molecule type" value="Genomic_DNA"/>
</dbReference>
<evidence type="ECO:0000313" key="4">
    <source>
        <dbReference type="Proteomes" id="UP001239257"/>
    </source>
</evidence>
<proteinExistence type="predicted"/>
<dbReference type="PANTHER" id="PTHR33427">
    <property type="entry name" value="HNH ENDONUCLEASE"/>
    <property type="match status" value="1"/>
</dbReference>
<dbReference type="InterPro" id="IPR003615">
    <property type="entry name" value="HNH_nuc"/>
</dbReference>
<evidence type="ECO:0000256" key="1">
    <source>
        <dbReference type="SAM" id="MobiDB-lite"/>
    </source>
</evidence>
<dbReference type="RefSeq" id="WP_176246983.1">
    <property type="nucleotide sequence ID" value="NZ_CP118709.1"/>
</dbReference>
<protein>
    <submittedName>
        <fullName evidence="3">HNH endonuclease signature motif containing protein</fullName>
    </submittedName>
</protein>
<keyword evidence="3" id="KW-0378">Hydrolase</keyword>
<dbReference type="PANTHER" id="PTHR33427:SF1">
    <property type="entry name" value="F6A14.21 PROTEIN"/>
    <property type="match status" value="1"/>
</dbReference>
<dbReference type="SMART" id="SM00507">
    <property type="entry name" value="HNHc"/>
    <property type="match status" value="1"/>
</dbReference>
<keyword evidence="3" id="KW-0255">Endonuclease</keyword>
<feature type="compositionally biased region" description="Polar residues" evidence="1">
    <location>
        <begin position="58"/>
        <end position="72"/>
    </location>
</feature>
<sequence length="83" mass="9399">MATQKQKDAAWNAARPIRGKNPNLFRRDAKGNEIYKPAYGTQGAKGWEVDHKRPKSKGGSNAARNLQALQTQENRRKGNQYPY</sequence>
<evidence type="ECO:0000259" key="2">
    <source>
        <dbReference type="SMART" id="SM00507"/>
    </source>
</evidence>
<accession>A0AAX3U1V0</accession>
<dbReference type="Pfam" id="PF13395">
    <property type="entry name" value="HNH_4"/>
    <property type="match status" value="1"/>
</dbReference>